<organism evidence="1 2">
    <name type="scientific">Reichenbachiella ulvae</name>
    <dbReference type="NCBI Taxonomy" id="2980104"/>
    <lineage>
        <taxon>Bacteria</taxon>
        <taxon>Pseudomonadati</taxon>
        <taxon>Bacteroidota</taxon>
        <taxon>Cytophagia</taxon>
        <taxon>Cytophagales</taxon>
        <taxon>Reichenbachiellaceae</taxon>
        <taxon>Reichenbachiella</taxon>
    </lineage>
</organism>
<reference evidence="1 2" key="1">
    <citation type="submission" date="2022-10" db="EMBL/GenBank/DDBJ databases">
        <title>Comparative genomics and taxonomic characterization of three novel marine species of genus Reichenbachiella exhibiting antioxidant and polysaccharide degradation activities.</title>
        <authorList>
            <person name="Muhammad N."/>
            <person name="Lee Y.-J."/>
            <person name="Ko J."/>
            <person name="Kim S.-G."/>
        </authorList>
    </citation>
    <scope>NUCLEOTIDE SEQUENCE [LARGE SCALE GENOMIC DNA]</scope>
    <source>
        <strain evidence="1 2">ABR2-5</strain>
    </source>
</reference>
<gene>
    <name evidence="1" type="ORF">N7U62_06465</name>
</gene>
<dbReference type="EMBL" id="JAOYOD010000001">
    <property type="protein sequence ID" value="MCV9386300.1"/>
    <property type="molecule type" value="Genomic_DNA"/>
</dbReference>
<dbReference type="Proteomes" id="UP001300692">
    <property type="component" value="Unassembled WGS sequence"/>
</dbReference>
<accession>A0ABT3CRH1</accession>
<sequence>MKSEHLSKSTPCSFRPWHEDLIEYFKLKKVELQIPFSELTNFYHADYSIHDVYFINRTRTVNSALIELRWSDGFGRESVIFTNNAQIREFYKRNPDIHRVMKEVNHRFE</sequence>
<comment type="caution">
    <text evidence="1">The sequence shown here is derived from an EMBL/GenBank/DDBJ whole genome shotgun (WGS) entry which is preliminary data.</text>
</comment>
<name>A0ABT3CRH1_9BACT</name>
<protein>
    <submittedName>
        <fullName evidence="1">Uncharacterized protein</fullName>
    </submittedName>
</protein>
<keyword evidence="2" id="KW-1185">Reference proteome</keyword>
<evidence type="ECO:0000313" key="1">
    <source>
        <dbReference type="EMBL" id="MCV9386300.1"/>
    </source>
</evidence>
<proteinExistence type="predicted"/>
<dbReference type="RefSeq" id="WP_264137083.1">
    <property type="nucleotide sequence ID" value="NZ_JAOYOD010000001.1"/>
</dbReference>
<evidence type="ECO:0000313" key="2">
    <source>
        <dbReference type="Proteomes" id="UP001300692"/>
    </source>
</evidence>